<organism evidence="2 3">
    <name type="scientific">Racocetra fulgida</name>
    <dbReference type="NCBI Taxonomy" id="60492"/>
    <lineage>
        <taxon>Eukaryota</taxon>
        <taxon>Fungi</taxon>
        <taxon>Fungi incertae sedis</taxon>
        <taxon>Mucoromycota</taxon>
        <taxon>Glomeromycotina</taxon>
        <taxon>Glomeromycetes</taxon>
        <taxon>Diversisporales</taxon>
        <taxon>Gigasporaceae</taxon>
        <taxon>Racocetra</taxon>
    </lineage>
</organism>
<dbReference type="EMBL" id="CAJVPZ010020192">
    <property type="protein sequence ID" value="CAG8699024.1"/>
    <property type="molecule type" value="Genomic_DNA"/>
</dbReference>
<keyword evidence="3" id="KW-1185">Reference proteome</keyword>
<dbReference type="SUPFAM" id="SSF68906">
    <property type="entry name" value="SAP domain"/>
    <property type="match status" value="1"/>
</dbReference>
<evidence type="ECO:0000313" key="3">
    <source>
        <dbReference type="Proteomes" id="UP000789396"/>
    </source>
</evidence>
<reference evidence="2" key="1">
    <citation type="submission" date="2021-06" db="EMBL/GenBank/DDBJ databases">
        <authorList>
            <person name="Kallberg Y."/>
            <person name="Tangrot J."/>
            <person name="Rosling A."/>
        </authorList>
    </citation>
    <scope>NUCLEOTIDE SEQUENCE</scope>
    <source>
        <strain evidence="2">IN212</strain>
    </source>
</reference>
<dbReference type="SMART" id="SM00513">
    <property type="entry name" value="SAP"/>
    <property type="match status" value="1"/>
</dbReference>
<evidence type="ECO:0000259" key="1">
    <source>
        <dbReference type="PROSITE" id="PS50800"/>
    </source>
</evidence>
<sequence length="204" mass="22451">MSAVGKKWTKLTLNDLRDLCQSCGLDTHGNKEELGERLSALFCERNDVSPAPGYNNPDENDRVLEITEDSGPAFGDPGIMRCDSGKTLEMSDICSETELPPGSGPRLGESVGNSTGFSKMTMLQKSVVESVVGKIHTSVALNYWRIKIKPSPIILNWLENGVPLWPRGVLPLAISPDPKQYPLTTEQSDWIKNELLRLLKTNAI</sequence>
<proteinExistence type="predicted"/>
<comment type="caution">
    <text evidence="2">The sequence shown here is derived from an EMBL/GenBank/DDBJ whole genome shotgun (WGS) entry which is preliminary data.</text>
</comment>
<gene>
    <name evidence="2" type="ORF">RFULGI_LOCUS10329</name>
</gene>
<dbReference type="Gene3D" id="1.10.720.30">
    <property type="entry name" value="SAP domain"/>
    <property type="match status" value="1"/>
</dbReference>
<feature type="domain" description="SAP" evidence="1">
    <location>
        <begin position="8"/>
        <end position="42"/>
    </location>
</feature>
<dbReference type="Proteomes" id="UP000789396">
    <property type="component" value="Unassembled WGS sequence"/>
</dbReference>
<dbReference type="Pfam" id="PF02037">
    <property type="entry name" value="SAP"/>
    <property type="match status" value="1"/>
</dbReference>
<dbReference type="OrthoDB" id="2405567at2759"/>
<dbReference type="AlphaFoldDB" id="A0A9N9HP42"/>
<protein>
    <submittedName>
        <fullName evidence="2">12347_t:CDS:1</fullName>
    </submittedName>
</protein>
<dbReference type="InterPro" id="IPR003034">
    <property type="entry name" value="SAP_dom"/>
</dbReference>
<dbReference type="InterPro" id="IPR036361">
    <property type="entry name" value="SAP_dom_sf"/>
</dbReference>
<feature type="non-terminal residue" evidence="2">
    <location>
        <position position="204"/>
    </location>
</feature>
<name>A0A9N9HP42_9GLOM</name>
<dbReference type="PROSITE" id="PS50800">
    <property type="entry name" value="SAP"/>
    <property type="match status" value="1"/>
</dbReference>
<accession>A0A9N9HP42</accession>
<evidence type="ECO:0000313" key="2">
    <source>
        <dbReference type="EMBL" id="CAG8699024.1"/>
    </source>
</evidence>